<feature type="coiled-coil region" evidence="1">
    <location>
        <begin position="949"/>
        <end position="976"/>
    </location>
</feature>
<reference evidence="3 4" key="1">
    <citation type="journal article" date="2011" name="PLoS Pathog.">
        <title>Endophytic Life Strategies Decoded by Genome and Transcriptome Analyses of the Mutualistic Root Symbiont Piriformospora indica.</title>
        <authorList>
            <person name="Zuccaro A."/>
            <person name="Lahrmann U."/>
            <person name="Guldener U."/>
            <person name="Langen G."/>
            <person name="Pfiffi S."/>
            <person name="Biedenkopf D."/>
            <person name="Wong P."/>
            <person name="Samans B."/>
            <person name="Grimm C."/>
            <person name="Basiewicz M."/>
            <person name="Murat C."/>
            <person name="Martin F."/>
            <person name="Kogel K.H."/>
        </authorList>
    </citation>
    <scope>NUCLEOTIDE SEQUENCE [LARGE SCALE GENOMIC DNA]</scope>
    <source>
        <strain evidence="3 4">DSM 11827</strain>
    </source>
</reference>
<feature type="coiled-coil region" evidence="1">
    <location>
        <begin position="698"/>
        <end position="781"/>
    </location>
</feature>
<dbReference type="AlphaFoldDB" id="G4TV83"/>
<keyword evidence="1" id="KW-0175">Coiled coil</keyword>
<feature type="region of interest" description="Disordered" evidence="2">
    <location>
        <begin position="984"/>
        <end position="1174"/>
    </location>
</feature>
<feature type="region of interest" description="Disordered" evidence="2">
    <location>
        <begin position="145"/>
        <end position="184"/>
    </location>
</feature>
<feature type="coiled-coil region" evidence="1">
    <location>
        <begin position="807"/>
        <end position="834"/>
    </location>
</feature>
<evidence type="ECO:0000256" key="2">
    <source>
        <dbReference type="SAM" id="MobiDB-lite"/>
    </source>
</evidence>
<feature type="coiled-coil region" evidence="1">
    <location>
        <begin position="481"/>
        <end position="666"/>
    </location>
</feature>
<feature type="compositionally biased region" description="Polar residues" evidence="2">
    <location>
        <begin position="984"/>
        <end position="995"/>
    </location>
</feature>
<feature type="region of interest" description="Disordered" evidence="2">
    <location>
        <begin position="1"/>
        <end position="25"/>
    </location>
</feature>
<comment type="caution">
    <text evidence="3">The sequence shown here is derived from an EMBL/GenBank/DDBJ whole genome shotgun (WGS) entry which is preliminary data.</text>
</comment>
<feature type="compositionally biased region" description="Low complexity" evidence="2">
    <location>
        <begin position="1108"/>
        <end position="1123"/>
    </location>
</feature>
<gene>
    <name evidence="3" type="ORF">PIIN_09210</name>
</gene>
<dbReference type="InParanoid" id="G4TV83"/>
<feature type="compositionally biased region" description="Basic and acidic residues" evidence="2">
    <location>
        <begin position="1041"/>
        <end position="1056"/>
    </location>
</feature>
<dbReference type="OrthoDB" id="3246510at2759"/>
<protein>
    <submittedName>
        <fullName evidence="3">Uncharacterized protein</fullName>
    </submittedName>
</protein>
<evidence type="ECO:0000313" key="3">
    <source>
        <dbReference type="EMBL" id="CCA75226.1"/>
    </source>
</evidence>
<dbReference type="PANTHER" id="PTHR23159:SF31">
    <property type="entry name" value="CENTROSOME-ASSOCIATED PROTEIN CEP250 ISOFORM X1"/>
    <property type="match status" value="1"/>
</dbReference>
<dbReference type="OMA" id="ANGKCHI"/>
<feature type="region of interest" description="Disordered" evidence="2">
    <location>
        <begin position="58"/>
        <end position="90"/>
    </location>
</feature>
<organism evidence="3 4">
    <name type="scientific">Serendipita indica (strain DSM 11827)</name>
    <name type="common">Root endophyte fungus</name>
    <name type="synonym">Piriformospora indica</name>
    <dbReference type="NCBI Taxonomy" id="1109443"/>
    <lineage>
        <taxon>Eukaryota</taxon>
        <taxon>Fungi</taxon>
        <taxon>Dikarya</taxon>
        <taxon>Basidiomycota</taxon>
        <taxon>Agaricomycotina</taxon>
        <taxon>Agaricomycetes</taxon>
        <taxon>Sebacinales</taxon>
        <taxon>Serendipitaceae</taxon>
        <taxon>Serendipita</taxon>
    </lineage>
</organism>
<feature type="coiled-coil region" evidence="1">
    <location>
        <begin position="312"/>
        <end position="339"/>
    </location>
</feature>
<name>G4TV83_SERID</name>
<proteinExistence type="predicted"/>
<dbReference type="STRING" id="1109443.G4TV83"/>
<feature type="compositionally biased region" description="Low complexity" evidence="2">
    <location>
        <begin position="1152"/>
        <end position="1174"/>
    </location>
</feature>
<keyword evidence="4" id="KW-1185">Reference proteome</keyword>
<evidence type="ECO:0000313" key="4">
    <source>
        <dbReference type="Proteomes" id="UP000007148"/>
    </source>
</evidence>
<sequence>MSAGFDGLKLPKASSSNAELAPRLQQLHSARQPFVASSDASGKSLGFPLRDVATQARQSLVANKVAGPNSPSAKPPSTIGNGGPRQEQQRDIFRGFSAGLEGFGRARMDLAHAQDQAAKKASFLQTLGNQQSNTKRFLKPKTPLLTRNAAQPAPTPTPTAPTQWDASMNDPDASKQDSVPPPSLQRACSVTAFGRSSTPAFEGDCEVEAPADYDVLHSLLRSQQKKDRILRDREGQIAGLEQEVDDLKSAKRSLEASIQRVKQEAKACIQKCNEHIQAAQAETEAIRQSSQTSLAQCLDELRRTAPQVDELKAELVNRVQEVESQLVEERQHRTELMRDLDFAHISLAKHDADFLRDKLEVTVSNLADSKTRTAELEQLSHKADATLKHTLKMLETTQSELFATRRAVTKATEDEHLLQAAEEELTKELAALHQRYDEAQMTVQSQKTDLMARQREIDTLHASLNASIEKVGSLEHVSKALSELQEVYRQESLKLAVLQTRYDAKVQELDSAKEQIERNASLQTQLEEARLRCASFESQHEEHQVSCTAQKERLETLEQELDLVRSQHSSSLIKLEATIKELQRAEERLEDNKVLYRSAREDAIKLQDEIDKLQESAARQHESLVKSASDEREKLQDLLKSNSNSLTTAQAEVARVKAENARLEAQLHDDPEKLEMKSRIQELEDTSIKARNASTIKIQALEGKLSVSEATIKELRSSGDLHAQQLSTAHTQKENLVEEIRKLTLQLEASQKAELNNMTVITNLQQSNENLVALQEQERERAQAAQLAHQASKFDLQTTLKDRDERIRLFKEENTKLIQAADQARNELEKANERWATVGQRMDTLTHGISQAAEDIKSTRGIASEIAKAQESVASHNIAQEVENTTKELQMQIKALTERNSFLKEQAATMVQRHKDGRLNAEEAALVKEVIQSTLQIGERDSIQKANDIKRRDVIIQTLQARVQDLEKQLATQLDKRSAGQLMTTKDIWSSSPLTQPDDGINKTDQQRSKQPIDATTSTTVHVHKHVTTDTRQDQGTFSHLNRESSEEHDADEIRPFSDPISTTKKRNISQDIVEAVMNEDGYPKSPERRLSRSPIRRALKRGRESASFDADAGTTADTSGTANVRATRKQKKSLGAQEGENDTGGSSILTGVGLRRGNRNAGNGGEAASNAVAVARYKAAQRGKLRR</sequence>
<feature type="coiled-coil region" evidence="1">
    <location>
        <begin position="230"/>
        <end position="282"/>
    </location>
</feature>
<dbReference type="Proteomes" id="UP000007148">
    <property type="component" value="Unassembled WGS sequence"/>
</dbReference>
<feature type="coiled-coil region" evidence="1">
    <location>
        <begin position="879"/>
        <end position="913"/>
    </location>
</feature>
<feature type="compositionally biased region" description="Basic and acidic residues" evidence="2">
    <location>
        <begin position="1082"/>
        <end position="1091"/>
    </location>
</feature>
<dbReference type="EMBL" id="CAFZ01000415">
    <property type="protein sequence ID" value="CCA75226.1"/>
    <property type="molecule type" value="Genomic_DNA"/>
</dbReference>
<accession>G4TV83</accession>
<dbReference type="PANTHER" id="PTHR23159">
    <property type="entry name" value="CENTROSOMAL PROTEIN 2"/>
    <property type="match status" value="1"/>
</dbReference>
<evidence type="ECO:0000256" key="1">
    <source>
        <dbReference type="SAM" id="Coils"/>
    </source>
</evidence>
<dbReference type="HOGENOM" id="CLU_272156_0_0_1"/>